<protein>
    <submittedName>
        <fullName evidence="2">Signal peptidase I</fullName>
    </submittedName>
</protein>
<accession>A0A7V8VBJ8</accession>
<dbReference type="AlphaFoldDB" id="A0A7V8VBJ8"/>
<keyword evidence="3" id="KW-1185">Reference proteome</keyword>
<dbReference type="EMBL" id="JACEFB010000001">
    <property type="protein sequence ID" value="MBA2224896.1"/>
    <property type="molecule type" value="Genomic_DNA"/>
</dbReference>
<keyword evidence="1" id="KW-0472">Membrane</keyword>
<keyword evidence="1" id="KW-1133">Transmembrane helix</keyword>
<dbReference type="InterPro" id="IPR043739">
    <property type="entry name" value="DUF5684"/>
</dbReference>
<feature type="transmembrane region" description="Helical" evidence="1">
    <location>
        <begin position="82"/>
        <end position="101"/>
    </location>
</feature>
<dbReference type="Pfam" id="PF18936">
    <property type="entry name" value="DUF5684"/>
    <property type="match status" value="1"/>
</dbReference>
<dbReference type="Proteomes" id="UP000542342">
    <property type="component" value="Unassembled WGS sequence"/>
</dbReference>
<feature type="transmembrane region" description="Helical" evidence="1">
    <location>
        <begin position="26"/>
        <end position="48"/>
    </location>
</feature>
<reference evidence="2 3" key="1">
    <citation type="submission" date="2020-07" db="EMBL/GenBank/DDBJ databases">
        <title>Thermogemmata thermophila gen. nov., sp. nov., a novel moderate thermophilic planctomycete from a Kamchatka hot spring.</title>
        <authorList>
            <person name="Elcheninov A.G."/>
            <person name="Podosokorskaya O.A."/>
            <person name="Kovaleva O.L."/>
            <person name="Novikov A."/>
            <person name="Bonch-Osmolovskaya E.A."/>
            <person name="Toshchakov S.V."/>
            <person name="Kublanov I.V."/>
        </authorList>
    </citation>
    <scope>NUCLEOTIDE SEQUENCE [LARGE SCALE GENOMIC DNA]</scope>
    <source>
        <strain evidence="2 3">2918</strain>
    </source>
</reference>
<comment type="caution">
    <text evidence="2">The sequence shown here is derived from an EMBL/GenBank/DDBJ whole genome shotgun (WGS) entry which is preliminary data.</text>
</comment>
<evidence type="ECO:0000256" key="1">
    <source>
        <dbReference type="SAM" id="Phobius"/>
    </source>
</evidence>
<organism evidence="2 3">
    <name type="scientific">Thermogemmata fonticola</name>
    <dbReference type="NCBI Taxonomy" id="2755323"/>
    <lineage>
        <taxon>Bacteria</taxon>
        <taxon>Pseudomonadati</taxon>
        <taxon>Planctomycetota</taxon>
        <taxon>Planctomycetia</taxon>
        <taxon>Gemmatales</taxon>
        <taxon>Gemmataceae</taxon>
        <taxon>Thermogemmata</taxon>
    </lineage>
</organism>
<evidence type="ECO:0000313" key="2">
    <source>
        <dbReference type="EMBL" id="MBA2224896.1"/>
    </source>
</evidence>
<dbReference type="RefSeq" id="WP_194536308.1">
    <property type="nucleotide sequence ID" value="NZ_JACEFB010000001.1"/>
</dbReference>
<feature type="transmembrane region" description="Helical" evidence="1">
    <location>
        <begin position="108"/>
        <end position="126"/>
    </location>
</feature>
<evidence type="ECO:0000313" key="3">
    <source>
        <dbReference type="Proteomes" id="UP000542342"/>
    </source>
</evidence>
<keyword evidence="1" id="KW-0812">Transmembrane</keyword>
<feature type="transmembrane region" description="Helical" evidence="1">
    <location>
        <begin position="57"/>
        <end position="76"/>
    </location>
</feature>
<name>A0A7V8VBJ8_9BACT</name>
<gene>
    <name evidence="2" type="ORF">H0921_01825</name>
</gene>
<proteinExistence type="predicted"/>
<sequence>MFAEMFWTSWGMGSSHTWTTTQTQWLLPYVLGWAVITVPAVVAGWLGVFQKAGQSRWAALIPGYNIYVLVVRVAGLSPLWCLLLLIPPVNLVAAIVVNVEVARRFGRTEAFGVGMSVFGFILYPWIGFGSAEYHRLPALHTPLPQPLRRSSESRKP</sequence>